<feature type="coiled-coil region" evidence="1">
    <location>
        <begin position="1"/>
        <end position="35"/>
    </location>
</feature>
<comment type="caution">
    <text evidence="2">The sequence shown here is derived from an EMBL/GenBank/DDBJ whole genome shotgun (WGS) entry which is preliminary data.</text>
</comment>
<sequence>MKGLEESLASQTSSLSEAENDANVLKGDLERLTVALSQTEIVKQNYVRQLLLTAFQKLLSSEEYKQSLSEVFNQAIATRWSEGVKVGHSKEDAKAILADATDYDPECKTTFMSAFDSLFTRSYPYVEKLAGSLRLPLGDLQNMWPEGEGPTVAYCYIVAFCHFLFIYTLEFCFALDLRIQGNIVHHFAIGTWTHPERIAFREIFVAWPLALALIQRVLHFEKYLSLSHWRLDLSGAYCISRNIRHLAIGAWTHPERIAFREIFVT</sequence>
<reference evidence="2" key="1">
    <citation type="journal article" date="2022" name="Int. J. Mol. Sci.">
        <title>Draft Genome of Tanacetum Coccineum: Genomic Comparison of Closely Related Tanacetum-Family Plants.</title>
        <authorList>
            <person name="Yamashiro T."/>
            <person name="Shiraishi A."/>
            <person name="Nakayama K."/>
            <person name="Satake H."/>
        </authorList>
    </citation>
    <scope>NUCLEOTIDE SEQUENCE</scope>
</reference>
<name>A0ABQ5DUJ4_9ASTR</name>
<gene>
    <name evidence="2" type="ORF">Tco_0941773</name>
</gene>
<dbReference type="Proteomes" id="UP001151760">
    <property type="component" value="Unassembled WGS sequence"/>
</dbReference>
<reference evidence="2" key="2">
    <citation type="submission" date="2022-01" db="EMBL/GenBank/DDBJ databases">
        <authorList>
            <person name="Yamashiro T."/>
            <person name="Shiraishi A."/>
            <person name="Satake H."/>
            <person name="Nakayama K."/>
        </authorList>
    </citation>
    <scope>NUCLEOTIDE SEQUENCE</scope>
</reference>
<keyword evidence="3" id="KW-1185">Reference proteome</keyword>
<keyword evidence="1" id="KW-0175">Coiled coil</keyword>
<proteinExistence type="predicted"/>
<protein>
    <submittedName>
        <fullName evidence="2">Uncharacterized protein</fullName>
    </submittedName>
</protein>
<evidence type="ECO:0000313" key="3">
    <source>
        <dbReference type="Proteomes" id="UP001151760"/>
    </source>
</evidence>
<evidence type="ECO:0000313" key="2">
    <source>
        <dbReference type="EMBL" id="GJT41908.1"/>
    </source>
</evidence>
<dbReference type="EMBL" id="BQNB010015600">
    <property type="protein sequence ID" value="GJT41908.1"/>
    <property type="molecule type" value="Genomic_DNA"/>
</dbReference>
<organism evidence="2 3">
    <name type="scientific">Tanacetum coccineum</name>
    <dbReference type="NCBI Taxonomy" id="301880"/>
    <lineage>
        <taxon>Eukaryota</taxon>
        <taxon>Viridiplantae</taxon>
        <taxon>Streptophyta</taxon>
        <taxon>Embryophyta</taxon>
        <taxon>Tracheophyta</taxon>
        <taxon>Spermatophyta</taxon>
        <taxon>Magnoliopsida</taxon>
        <taxon>eudicotyledons</taxon>
        <taxon>Gunneridae</taxon>
        <taxon>Pentapetalae</taxon>
        <taxon>asterids</taxon>
        <taxon>campanulids</taxon>
        <taxon>Asterales</taxon>
        <taxon>Asteraceae</taxon>
        <taxon>Asteroideae</taxon>
        <taxon>Anthemideae</taxon>
        <taxon>Anthemidinae</taxon>
        <taxon>Tanacetum</taxon>
    </lineage>
</organism>
<accession>A0ABQ5DUJ4</accession>
<evidence type="ECO:0000256" key="1">
    <source>
        <dbReference type="SAM" id="Coils"/>
    </source>
</evidence>